<dbReference type="Gene3D" id="1.10.10.1150">
    <property type="entry name" value="Coenzyme PQQ synthesis protein D (PqqD)"/>
    <property type="match status" value="1"/>
</dbReference>
<dbReference type="InterPro" id="IPR008792">
    <property type="entry name" value="PQQD"/>
</dbReference>
<gene>
    <name evidence="1" type="ORF">J40TS1_07690</name>
</gene>
<reference evidence="1" key="1">
    <citation type="submission" date="2021-03" db="EMBL/GenBank/DDBJ databases">
        <title>Antimicrobial resistance genes in bacteria isolated from Japanese honey, and their potential for conferring macrolide and lincosamide resistance in the American foulbrood pathogen Paenibacillus larvae.</title>
        <authorList>
            <person name="Okamoto M."/>
            <person name="Kumagai M."/>
            <person name="Kanamori H."/>
            <person name="Takamatsu D."/>
        </authorList>
    </citation>
    <scope>NUCLEOTIDE SEQUENCE</scope>
    <source>
        <strain evidence="1">J40TS1</strain>
    </source>
</reference>
<dbReference type="AlphaFoldDB" id="A0A920CST7"/>
<comment type="caution">
    <text evidence="1">The sequence shown here is derived from an EMBL/GenBank/DDBJ whole genome shotgun (WGS) entry which is preliminary data.</text>
</comment>
<dbReference type="InterPro" id="IPR041881">
    <property type="entry name" value="PqqD_sf"/>
</dbReference>
<organism evidence="1 2">
    <name type="scientific">Paenibacillus montaniterrae</name>
    <dbReference type="NCBI Taxonomy" id="429341"/>
    <lineage>
        <taxon>Bacteria</taxon>
        <taxon>Bacillati</taxon>
        <taxon>Bacillota</taxon>
        <taxon>Bacilli</taxon>
        <taxon>Bacillales</taxon>
        <taxon>Paenibacillaceae</taxon>
        <taxon>Paenibacillus</taxon>
    </lineage>
</organism>
<evidence type="ECO:0008006" key="3">
    <source>
        <dbReference type="Google" id="ProtNLM"/>
    </source>
</evidence>
<keyword evidence="2" id="KW-1185">Reference proteome</keyword>
<dbReference type="RefSeq" id="WP_213513301.1">
    <property type="nucleotide sequence ID" value="NZ_BOSE01000001.1"/>
</dbReference>
<dbReference type="EMBL" id="BOSE01000001">
    <property type="protein sequence ID" value="GIP15127.1"/>
    <property type="molecule type" value="Genomic_DNA"/>
</dbReference>
<evidence type="ECO:0000313" key="2">
    <source>
        <dbReference type="Proteomes" id="UP000683139"/>
    </source>
</evidence>
<dbReference type="Proteomes" id="UP000683139">
    <property type="component" value="Unassembled WGS sequence"/>
</dbReference>
<dbReference type="Pfam" id="PF05402">
    <property type="entry name" value="PqqD"/>
    <property type="match status" value="1"/>
</dbReference>
<evidence type="ECO:0000313" key="1">
    <source>
        <dbReference type="EMBL" id="GIP15127.1"/>
    </source>
</evidence>
<name>A0A920CST7_9BACL</name>
<proteinExistence type="predicted"/>
<protein>
    <recommendedName>
        <fullName evidence="3">PqqD family protein</fullName>
    </recommendedName>
</protein>
<sequence length="89" mass="10276">MRYAISETIKKTETDNELIILDITSGEFYGLNDIGKIIFNFIEQGKNNEEILFSLSQMFDIACNNIRSDVEEYLNYLADIGIIRPLFES</sequence>
<accession>A0A920CST7</accession>